<accession>A0A7K4YP11</accession>
<dbReference type="PANTHER" id="PTHR16520">
    <property type="entry name" value="KINETOCHORE SCAFFOLD 1"/>
    <property type="match status" value="1"/>
</dbReference>
<protein>
    <submittedName>
        <fullName evidence="1">KNL1 protein</fullName>
    </submittedName>
</protein>
<feature type="non-terminal residue" evidence="1">
    <location>
        <position position="1"/>
    </location>
</feature>
<dbReference type="GO" id="GO:0034501">
    <property type="term" value="P:protein localization to kinetochore"/>
    <property type="evidence" value="ECO:0007669"/>
    <property type="project" value="InterPro"/>
</dbReference>
<proteinExistence type="predicted"/>
<name>A0A7K4YP11_BUCAB</name>
<sequence>GMNTLLHAPIQAAVPQTEGHDADYAIQRTTRHDTTLIFCNENEMDVTASHTAVITRNLCNSQADKTEKIDITSFLAELNSNNGKAGMSKEFRFFSDPTSHSCPSAEQTEDATTVKKIDFNEFLMSLKSKDKAPNPIEGPEKENVFYVPSQVSEDLAQSSAELVYSHEPPDTCNVTKVFGGQDDGMEMTKCQAPEVKAVFLGVGSVSSETVFRGDKTIVFSKRDDMEITGNYTGVICDSTKEVSSLYCQDSARQEKICSAKAVNKVLPTRADSERGFLIAKAASSGGDSQNPHSVGALRLWGAEEPPQTNLAAPRKGSSQLPSFLEKSVVFPSGENMDLTEDCAVRVLDCTSAVLSERKAVPGKSIVLPSAEDMEITRTHAAVLRGDIGVQDRGGIPALPAVPADKTIMFAHDQDDMEITASHTIAVNNNINGSKNQE</sequence>
<feature type="non-terminal residue" evidence="1">
    <location>
        <position position="437"/>
    </location>
</feature>
<reference evidence="1 2" key="1">
    <citation type="submission" date="2019-09" db="EMBL/GenBank/DDBJ databases">
        <title>Bird 10,000 Genomes (B10K) Project - Family phase.</title>
        <authorList>
            <person name="Zhang G."/>
        </authorList>
    </citation>
    <scope>NUCLEOTIDE SEQUENCE [LARGE SCALE GENOMIC DNA]</scope>
    <source>
        <strain evidence="1">B10K-DU-012-80</strain>
    </source>
</reference>
<dbReference type="Proteomes" id="UP000551127">
    <property type="component" value="Unassembled WGS sequence"/>
</dbReference>
<dbReference type="PANTHER" id="PTHR16520:SF3">
    <property type="entry name" value="KINETOCHORE SCAFFOLD 1"/>
    <property type="match status" value="1"/>
</dbReference>
<dbReference type="Pfam" id="PF19221">
    <property type="entry name" value="MELT"/>
    <property type="match status" value="6"/>
</dbReference>
<dbReference type="GO" id="GO:0005634">
    <property type="term" value="C:nucleus"/>
    <property type="evidence" value="ECO:0007669"/>
    <property type="project" value="TreeGrafter"/>
</dbReference>
<dbReference type="InterPro" id="IPR037388">
    <property type="entry name" value="Blinkin"/>
</dbReference>
<comment type="caution">
    <text evidence="1">The sequence shown here is derived from an EMBL/GenBank/DDBJ whole genome shotgun (WGS) entry which is preliminary data.</text>
</comment>
<keyword evidence="2" id="KW-1185">Reference proteome</keyword>
<dbReference type="GO" id="GO:0051301">
    <property type="term" value="P:cell division"/>
    <property type="evidence" value="ECO:0007669"/>
    <property type="project" value="InterPro"/>
</dbReference>
<organism evidence="1 2">
    <name type="scientific">Bucorvus abyssinicus</name>
    <name type="common">Northern ground-hornbill</name>
    <name type="synonym">Abyssinian ground-hornbill</name>
    <dbReference type="NCBI Taxonomy" id="153643"/>
    <lineage>
        <taxon>Eukaryota</taxon>
        <taxon>Metazoa</taxon>
        <taxon>Chordata</taxon>
        <taxon>Craniata</taxon>
        <taxon>Vertebrata</taxon>
        <taxon>Euteleostomi</taxon>
        <taxon>Archelosauria</taxon>
        <taxon>Archosauria</taxon>
        <taxon>Dinosauria</taxon>
        <taxon>Saurischia</taxon>
        <taxon>Theropoda</taxon>
        <taxon>Coelurosauria</taxon>
        <taxon>Aves</taxon>
        <taxon>Neognathae</taxon>
        <taxon>Neoaves</taxon>
        <taxon>Telluraves</taxon>
        <taxon>Coraciimorphae</taxon>
        <taxon>Bucerotiformes</taxon>
        <taxon>Bucorvidae</taxon>
        <taxon>Bucorvus</taxon>
    </lineage>
</organism>
<dbReference type="EMBL" id="VYZL01002880">
    <property type="protein sequence ID" value="NWR60688.1"/>
    <property type="molecule type" value="Genomic_DNA"/>
</dbReference>
<gene>
    <name evidence="1" type="primary">Knl1_1</name>
    <name evidence="1" type="ORF">BUCABY_R14054</name>
</gene>
<evidence type="ECO:0000313" key="2">
    <source>
        <dbReference type="Proteomes" id="UP000551127"/>
    </source>
</evidence>
<dbReference type="GO" id="GO:0008608">
    <property type="term" value="P:attachment of spindle microtubules to kinetochore"/>
    <property type="evidence" value="ECO:0007669"/>
    <property type="project" value="InterPro"/>
</dbReference>
<dbReference type="InterPro" id="IPR043651">
    <property type="entry name" value="KNL1_MELT_rpt"/>
</dbReference>
<dbReference type="AlphaFoldDB" id="A0A7K4YP11"/>
<dbReference type="OrthoDB" id="6132334at2759"/>
<evidence type="ECO:0000313" key="1">
    <source>
        <dbReference type="EMBL" id="NWR60688.1"/>
    </source>
</evidence>